<name>A0ABN3UQL8_9ACTN</name>
<accession>A0ABN3UQL8</accession>
<proteinExistence type="predicted"/>
<evidence type="ECO:0000313" key="2">
    <source>
        <dbReference type="Proteomes" id="UP001501842"/>
    </source>
</evidence>
<reference evidence="1 2" key="1">
    <citation type="journal article" date="2019" name="Int. J. Syst. Evol. Microbiol.">
        <title>The Global Catalogue of Microorganisms (GCM) 10K type strain sequencing project: providing services to taxonomists for standard genome sequencing and annotation.</title>
        <authorList>
            <consortium name="The Broad Institute Genomics Platform"/>
            <consortium name="The Broad Institute Genome Sequencing Center for Infectious Disease"/>
            <person name="Wu L."/>
            <person name="Ma J."/>
        </authorList>
    </citation>
    <scope>NUCLEOTIDE SEQUENCE [LARGE SCALE GENOMIC DNA]</scope>
    <source>
        <strain evidence="1 2">JCM 8201</strain>
    </source>
</reference>
<protein>
    <submittedName>
        <fullName evidence="1">Uncharacterized protein</fullName>
    </submittedName>
</protein>
<comment type="caution">
    <text evidence="1">The sequence shown here is derived from an EMBL/GenBank/DDBJ whole genome shotgun (WGS) entry which is preliminary data.</text>
</comment>
<evidence type="ECO:0000313" key="1">
    <source>
        <dbReference type="EMBL" id="GAA2735254.1"/>
    </source>
</evidence>
<dbReference type="EMBL" id="BAAATZ010000029">
    <property type="protein sequence ID" value="GAA2735254.1"/>
    <property type="molecule type" value="Genomic_DNA"/>
</dbReference>
<sequence>MDEQVGEQGADLAVGYPHGLIVGGPNGQGAKHIKTHDLDFRRLTADLKSF</sequence>
<keyword evidence="2" id="KW-1185">Reference proteome</keyword>
<gene>
    <name evidence="1" type="ORF">GCM10010439_59600</name>
</gene>
<organism evidence="1 2">
    <name type="scientific">Actinocorallia aurantiaca</name>
    <dbReference type="NCBI Taxonomy" id="46204"/>
    <lineage>
        <taxon>Bacteria</taxon>
        <taxon>Bacillati</taxon>
        <taxon>Actinomycetota</taxon>
        <taxon>Actinomycetes</taxon>
        <taxon>Streptosporangiales</taxon>
        <taxon>Thermomonosporaceae</taxon>
        <taxon>Actinocorallia</taxon>
    </lineage>
</organism>
<dbReference type="Proteomes" id="UP001501842">
    <property type="component" value="Unassembled WGS sequence"/>
</dbReference>